<organism evidence="13 14">
    <name type="scientific">Psychromonas arctica</name>
    <dbReference type="NCBI Taxonomy" id="168275"/>
    <lineage>
        <taxon>Bacteria</taxon>
        <taxon>Pseudomonadati</taxon>
        <taxon>Pseudomonadota</taxon>
        <taxon>Gammaproteobacteria</taxon>
        <taxon>Alteromonadales</taxon>
        <taxon>Psychromonadaceae</taxon>
        <taxon>Psychromonas</taxon>
    </lineage>
</organism>
<dbReference type="EMBL" id="JBAKBA010000060">
    <property type="protein sequence ID" value="MEL0660831.1"/>
    <property type="molecule type" value="Genomic_DNA"/>
</dbReference>
<keyword evidence="8 10" id="KW-0120">Carbon dioxide fixation</keyword>
<keyword evidence="6 10" id="KW-0460">Magnesium</keyword>
<evidence type="ECO:0000256" key="10">
    <source>
        <dbReference type="HAMAP-Rule" id="MF_00595"/>
    </source>
</evidence>
<comment type="similarity">
    <text evidence="3 10">Belongs to the PEPCase type 1 family.</text>
</comment>
<dbReference type="Gene3D" id="1.20.1440.90">
    <property type="entry name" value="Phosphoenolpyruvate/pyruvate domain"/>
    <property type="match status" value="1"/>
</dbReference>
<reference evidence="13 14" key="1">
    <citation type="submission" date="2024-02" db="EMBL/GenBank/DDBJ databases">
        <title>Bacteria isolated from the canopy kelp, Nereocystis luetkeana.</title>
        <authorList>
            <person name="Pfister C.A."/>
            <person name="Younker I.T."/>
            <person name="Light S.H."/>
        </authorList>
    </citation>
    <scope>NUCLEOTIDE SEQUENCE [LARGE SCALE GENOMIC DNA]</scope>
    <source>
        <strain evidence="13 14">TI.2.07</strain>
    </source>
</reference>
<dbReference type="InterPro" id="IPR033129">
    <property type="entry name" value="PEPCASE_His_AS"/>
</dbReference>
<gene>
    <name evidence="10 13" type="primary">ppc</name>
    <name evidence="13" type="ORF">V6255_16985</name>
</gene>
<feature type="active site" evidence="10 12">
    <location>
        <position position="544"/>
    </location>
</feature>
<dbReference type="Pfam" id="PF00311">
    <property type="entry name" value="PEPcase"/>
    <property type="match status" value="1"/>
</dbReference>
<dbReference type="PANTHER" id="PTHR30523">
    <property type="entry name" value="PHOSPHOENOLPYRUVATE CARBOXYLASE"/>
    <property type="match status" value="1"/>
</dbReference>
<dbReference type="EC" id="4.1.1.31" evidence="4 10"/>
<evidence type="ECO:0000256" key="2">
    <source>
        <dbReference type="ARBA" id="ARBA00003670"/>
    </source>
</evidence>
<dbReference type="SUPFAM" id="SSF51621">
    <property type="entry name" value="Phosphoenolpyruvate/pyruvate domain"/>
    <property type="match status" value="1"/>
</dbReference>
<evidence type="ECO:0000313" key="14">
    <source>
        <dbReference type="Proteomes" id="UP001366060"/>
    </source>
</evidence>
<evidence type="ECO:0000256" key="3">
    <source>
        <dbReference type="ARBA" id="ARBA00008346"/>
    </source>
</evidence>
<dbReference type="GO" id="GO:0008964">
    <property type="term" value="F:phosphoenolpyruvate carboxylase activity"/>
    <property type="evidence" value="ECO:0007669"/>
    <property type="project" value="UniProtKB-EC"/>
</dbReference>
<dbReference type="PROSITE" id="PS00781">
    <property type="entry name" value="PEPCASE_1"/>
    <property type="match status" value="1"/>
</dbReference>
<evidence type="ECO:0000256" key="1">
    <source>
        <dbReference type="ARBA" id="ARBA00001946"/>
    </source>
</evidence>
<accession>A0ABU9HGZ3</accession>
<name>A0ABU9HGZ3_9GAMM</name>
<dbReference type="PRINTS" id="PR00150">
    <property type="entry name" value="PEPCARBXLASE"/>
</dbReference>
<keyword evidence="7 10" id="KW-0456">Lyase</keyword>
<comment type="catalytic activity">
    <reaction evidence="9 10">
        <text>oxaloacetate + phosphate = phosphoenolpyruvate + hydrogencarbonate</text>
        <dbReference type="Rhea" id="RHEA:28370"/>
        <dbReference type="ChEBI" id="CHEBI:16452"/>
        <dbReference type="ChEBI" id="CHEBI:17544"/>
        <dbReference type="ChEBI" id="CHEBI:43474"/>
        <dbReference type="ChEBI" id="CHEBI:58702"/>
        <dbReference type="EC" id="4.1.1.31"/>
    </reaction>
</comment>
<dbReference type="InterPro" id="IPR018129">
    <property type="entry name" value="PEP_COase_Lys_AS"/>
</dbReference>
<dbReference type="PROSITE" id="PS00393">
    <property type="entry name" value="PEPCASE_2"/>
    <property type="match status" value="1"/>
</dbReference>
<proteinExistence type="inferred from homology"/>
<evidence type="ECO:0000256" key="6">
    <source>
        <dbReference type="ARBA" id="ARBA00022842"/>
    </source>
</evidence>
<comment type="subunit">
    <text evidence="10">Homotetramer.</text>
</comment>
<dbReference type="PANTHER" id="PTHR30523:SF6">
    <property type="entry name" value="PHOSPHOENOLPYRUVATE CARBOXYLASE"/>
    <property type="match status" value="1"/>
</dbReference>
<dbReference type="Proteomes" id="UP001366060">
    <property type="component" value="Unassembled WGS sequence"/>
</dbReference>
<dbReference type="InterPro" id="IPR015813">
    <property type="entry name" value="Pyrv/PenolPyrv_kinase-like_dom"/>
</dbReference>
<dbReference type="NCBIfam" id="NF000584">
    <property type="entry name" value="PRK00009.1"/>
    <property type="match status" value="1"/>
</dbReference>
<evidence type="ECO:0000256" key="11">
    <source>
        <dbReference type="PROSITE-ProRule" id="PRU10111"/>
    </source>
</evidence>
<evidence type="ECO:0000256" key="12">
    <source>
        <dbReference type="PROSITE-ProRule" id="PRU10112"/>
    </source>
</evidence>
<sequence length="880" mass="99314">MTETYANLRSNVSLLGQLLGKSISDHLGEPFLEKIETIRQLSKSSRSGNSKDGERLIDVLSNLSDNELLPVARAFTHFLNLANIAEQFHGISRHCDGDVCAPDPLQELIVKLKNSDVSEDEMRKSVAELHMDMVLTAHPTEITRRTLIHKYAAINKCLSLLELTDISDKERDQLLVRLEQLITQAWHTNDIRKNRPTPVDEAKWGFAVIENSLWEAVPQYVRELDKTLKDGLGISLPLDASPIKFTSWMGGDRDGNPFVTAKVTKEVLITSRWVAVSLYLEDIQQLTKELSMDNCDPVLRAFVGEDADEPYRVVLRKLRTELKETLTALSATLQGHDSTAKDIIISTKQLKEPLELCYQSLTKMGMSSIANGLLLDIIRRVNCFGVNLVKLDIRQDGERHGDTLSELTRYLGIGDYNAWSEEDKQAFLLQELNSKRPLIPTSWEPSAEVQEVLDTCKVVAQTDPEALGIYIISMAREASDVLAVQLLLKEVGCPFRIPVAPLFETLDDLNNAADVMQRLYAVDWYRGYINGEQHVMIGYSDSAKDAGVMAANWAQYTSQEALIKISEENDIQLVLFHGRGGTIGRGGAPAQQALLSQPPGSLKGGLRVTEQGEMIRFKFGLPKVAINSLNIYTAAILEANLLPPPAPKQEWRDLMQQFAEQSCEEYRFFVREEPDFVPYFRSVTPELELGKLALGSRPAKRKANGGVESLRAIPWIFAWSQNRLMLPAWLGAGTSLKTLLDEGKKELLQEMYVNWPFFHTRLEMFEMVFMKADEELTRFYEERLVPKELWPLGQRLRDNLKLTREVVLETIPDHKLMQEQPWIKESIELRNPYVDPLNMLQAELLSRSRSCEQNETINPDIDQALMVTIAGIAAGLRNTG</sequence>
<comment type="cofactor">
    <cofactor evidence="1 10">
        <name>Mg(2+)</name>
        <dbReference type="ChEBI" id="CHEBI:18420"/>
    </cofactor>
</comment>
<evidence type="ECO:0000313" key="13">
    <source>
        <dbReference type="EMBL" id="MEL0660831.1"/>
    </source>
</evidence>
<dbReference type="HAMAP" id="MF_00595">
    <property type="entry name" value="PEPcase_type1"/>
    <property type="match status" value="1"/>
</dbReference>
<dbReference type="RefSeq" id="WP_341629212.1">
    <property type="nucleotide sequence ID" value="NZ_JBAKBA010000060.1"/>
</dbReference>
<evidence type="ECO:0000256" key="8">
    <source>
        <dbReference type="ARBA" id="ARBA00023300"/>
    </source>
</evidence>
<protein>
    <recommendedName>
        <fullName evidence="5 10">Phosphoenolpyruvate carboxylase</fullName>
        <shortName evidence="10">PEPC</shortName>
        <shortName evidence="10">PEPCase</shortName>
        <ecNumber evidence="4 10">4.1.1.31</ecNumber>
    </recommendedName>
</protein>
<feature type="active site" evidence="10 11">
    <location>
        <position position="138"/>
    </location>
</feature>
<comment type="caution">
    <text evidence="13">The sequence shown here is derived from an EMBL/GenBank/DDBJ whole genome shotgun (WGS) entry which is preliminary data.</text>
</comment>
<evidence type="ECO:0000256" key="4">
    <source>
        <dbReference type="ARBA" id="ARBA00012305"/>
    </source>
</evidence>
<evidence type="ECO:0000256" key="7">
    <source>
        <dbReference type="ARBA" id="ARBA00023239"/>
    </source>
</evidence>
<dbReference type="InterPro" id="IPR022805">
    <property type="entry name" value="PEP_COase_bac/pln-type"/>
</dbReference>
<dbReference type="InterPro" id="IPR021135">
    <property type="entry name" value="PEP_COase"/>
</dbReference>
<keyword evidence="14" id="KW-1185">Reference proteome</keyword>
<comment type="function">
    <text evidence="2 10">Forms oxaloacetate, a four-carbon dicarboxylic acid source for the tricarboxylic acid cycle.</text>
</comment>
<evidence type="ECO:0000256" key="9">
    <source>
        <dbReference type="ARBA" id="ARBA00048995"/>
    </source>
</evidence>
<evidence type="ECO:0000256" key="5">
    <source>
        <dbReference type="ARBA" id="ARBA00022419"/>
    </source>
</evidence>